<dbReference type="GO" id="GO:0009307">
    <property type="term" value="P:DNA restriction-modification system"/>
    <property type="evidence" value="ECO:0007669"/>
    <property type="project" value="UniProtKB-KW"/>
</dbReference>
<evidence type="ECO:0000259" key="8">
    <source>
        <dbReference type="Pfam" id="PF07669"/>
    </source>
</evidence>
<keyword evidence="4" id="KW-0949">S-adenosyl-L-methionine</keyword>
<dbReference type="InterPro" id="IPR029063">
    <property type="entry name" value="SAM-dependent_MTases_sf"/>
</dbReference>
<comment type="catalytic activity">
    <reaction evidence="7">
        <text>a 2'-deoxyadenosine in DNA + S-adenosyl-L-methionine = an N(6)-methyl-2'-deoxyadenosine in DNA + S-adenosyl-L-homocysteine + H(+)</text>
        <dbReference type="Rhea" id="RHEA:15197"/>
        <dbReference type="Rhea" id="RHEA-COMP:12418"/>
        <dbReference type="Rhea" id="RHEA-COMP:12419"/>
        <dbReference type="ChEBI" id="CHEBI:15378"/>
        <dbReference type="ChEBI" id="CHEBI:57856"/>
        <dbReference type="ChEBI" id="CHEBI:59789"/>
        <dbReference type="ChEBI" id="CHEBI:90615"/>
        <dbReference type="ChEBI" id="CHEBI:90616"/>
        <dbReference type="EC" id="2.1.1.72"/>
    </reaction>
</comment>
<dbReference type="InterPro" id="IPR050953">
    <property type="entry name" value="N4_N6_ade-DNA_methylase"/>
</dbReference>
<evidence type="ECO:0000256" key="1">
    <source>
        <dbReference type="ARBA" id="ARBA00011900"/>
    </source>
</evidence>
<evidence type="ECO:0000256" key="6">
    <source>
        <dbReference type="ARBA" id="ARBA00023125"/>
    </source>
</evidence>
<dbReference type="SUPFAM" id="SSF53335">
    <property type="entry name" value="S-adenosyl-L-methionine-dependent methyltransferases"/>
    <property type="match status" value="1"/>
</dbReference>
<dbReference type="CDD" id="cd02440">
    <property type="entry name" value="AdoMet_MTases"/>
    <property type="match status" value="1"/>
</dbReference>
<keyword evidence="3" id="KW-0808">Transferase</keyword>
<dbReference type="PANTHER" id="PTHR33841">
    <property type="entry name" value="DNA METHYLTRANSFERASE YEEA-RELATED"/>
    <property type="match status" value="1"/>
</dbReference>
<feature type="domain" description="Type II methyltransferase M.TaqI-like" evidence="8">
    <location>
        <begin position="96"/>
        <end position="216"/>
    </location>
</feature>
<dbReference type="EMBL" id="MN739403">
    <property type="protein sequence ID" value="QHT02958.1"/>
    <property type="molecule type" value="Genomic_DNA"/>
</dbReference>
<dbReference type="Pfam" id="PF07669">
    <property type="entry name" value="Eco57I"/>
    <property type="match status" value="1"/>
</dbReference>
<dbReference type="PROSITE" id="PS00092">
    <property type="entry name" value="N6_MTASE"/>
    <property type="match status" value="1"/>
</dbReference>
<organism evidence="9">
    <name type="scientific">viral metagenome</name>
    <dbReference type="NCBI Taxonomy" id="1070528"/>
    <lineage>
        <taxon>unclassified sequences</taxon>
        <taxon>metagenomes</taxon>
        <taxon>organismal metagenomes</taxon>
    </lineage>
</organism>
<evidence type="ECO:0000256" key="7">
    <source>
        <dbReference type="ARBA" id="ARBA00047942"/>
    </source>
</evidence>
<dbReference type="AlphaFoldDB" id="A0A6C0CEF6"/>
<name>A0A6C0CEF6_9ZZZZ</name>
<keyword evidence="2" id="KW-0489">Methyltransferase</keyword>
<dbReference type="InterPro" id="IPR011639">
    <property type="entry name" value="MethylTrfase_TaqI-like_dom"/>
</dbReference>
<dbReference type="PRINTS" id="PR00507">
    <property type="entry name" value="N12N6MTFRASE"/>
</dbReference>
<protein>
    <recommendedName>
        <fullName evidence="1">site-specific DNA-methyltransferase (adenine-specific)</fullName>
        <ecNumber evidence="1">2.1.1.72</ecNumber>
    </recommendedName>
</protein>
<evidence type="ECO:0000256" key="2">
    <source>
        <dbReference type="ARBA" id="ARBA00022603"/>
    </source>
</evidence>
<accession>A0A6C0CEF6</accession>
<evidence type="ECO:0000313" key="9">
    <source>
        <dbReference type="EMBL" id="QHT02958.1"/>
    </source>
</evidence>
<evidence type="ECO:0000256" key="5">
    <source>
        <dbReference type="ARBA" id="ARBA00022747"/>
    </source>
</evidence>
<sequence length="423" mass="50063">MNYKYKLFLLLKSMSSKYQQQFNQLSRDLTKCLSKKDKKDNGIYFTPYDIIDLMFANLDIYKENIKTILEPSAGSCEIIDYIDKNFTDVSITGIELNKVIYENIKMYSSSSENNIQLLNLDYLEYSTDEKFDLIIGNPPYVVLKKVKIDKKFSKLYDGRPNLFILFIIHSLQKLNDNGILAFILPSNFMNCLYYSKLREMIIMNYKIINIIDCSSNNSYLETQQDTIIFIIQKSNEIDTNKLFYLKKNSHIIFNTPENIIKIKDLYQNSKTLDEMDFEVKVGNITWNEHKDILTDDNKKTRLIYSSDIKDNKLIIVNYKNDDKKNFIDKKGNNDLLLVVNRGYGKGKYKFNYCLIDIDDNYLIENHLIYIKYKFDISRQELKKLYNKIIKSFMNKKTNDFIMIYFGNNAINTTELQYILPIYD</sequence>
<dbReference type="PANTHER" id="PTHR33841:SF6">
    <property type="entry name" value="TYPE II METHYLTRANSFERASE M.HINDII"/>
    <property type="match status" value="1"/>
</dbReference>
<dbReference type="GO" id="GO:0009007">
    <property type="term" value="F:site-specific DNA-methyltransferase (adenine-specific) activity"/>
    <property type="evidence" value="ECO:0007669"/>
    <property type="project" value="UniProtKB-EC"/>
</dbReference>
<keyword evidence="6" id="KW-0238">DNA-binding</keyword>
<proteinExistence type="predicted"/>
<evidence type="ECO:0000256" key="4">
    <source>
        <dbReference type="ARBA" id="ARBA00022691"/>
    </source>
</evidence>
<evidence type="ECO:0000256" key="3">
    <source>
        <dbReference type="ARBA" id="ARBA00022679"/>
    </source>
</evidence>
<keyword evidence="5" id="KW-0680">Restriction system</keyword>
<reference evidence="9" key="1">
    <citation type="journal article" date="2020" name="Nature">
        <title>Giant virus diversity and host interactions through global metagenomics.</title>
        <authorList>
            <person name="Schulz F."/>
            <person name="Roux S."/>
            <person name="Paez-Espino D."/>
            <person name="Jungbluth S."/>
            <person name="Walsh D.A."/>
            <person name="Denef V.J."/>
            <person name="McMahon K.D."/>
            <person name="Konstantinidis K.T."/>
            <person name="Eloe-Fadrosh E.A."/>
            <person name="Kyrpides N.C."/>
            <person name="Woyke T."/>
        </authorList>
    </citation>
    <scope>NUCLEOTIDE SEQUENCE</scope>
    <source>
        <strain evidence="9">GVMAG-M-3300020727-4</strain>
    </source>
</reference>
<dbReference type="EC" id="2.1.1.72" evidence="1"/>
<dbReference type="InterPro" id="IPR002052">
    <property type="entry name" value="DNA_methylase_N6_adenine_CS"/>
</dbReference>
<dbReference type="GO" id="GO:0003677">
    <property type="term" value="F:DNA binding"/>
    <property type="evidence" value="ECO:0007669"/>
    <property type="project" value="UniProtKB-KW"/>
</dbReference>
<dbReference type="Gene3D" id="3.40.50.150">
    <property type="entry name" value="Vaccinia Virus protein VP39"/>
    <property type="match status" value="1"/>
</dbReference>
<dbReference type="GO" id="GO:0032259">
    <property type="term" value="P:methylation"/>
    <property type="evidence" value="ECO:0007669"/>
    <property type="project" value="UniProtKB-KW"/>
</dbReference>